<keyword evidence="3 8" id="KW-0812">Transmembrane</keyword>
<keyword evidence="5" id="KW-0406">Ion transport</keyword>
<evidence type="ECO:0000256" key="4">
    <source>
        <dbReference type="ARBA" id="ARBA00022989"/>
    </source>
</evidence>
<feature type="transmembrane region" description="Helical" evidence="8">
    <location>
        <begin position="48"/>
        <end position="67"/>
    </location>
</feature>
<evidence type="ECO:0000313" key="10">
    <source>
        <dbReference type="EMBL" id="KAH0548052.1"/>
    </source>
</evidence>
<reference evidence="10" key="1">
    <citation type="submission" date="2021-03" db="EMBL/GenBank/DDBJ databases">
        <title>Comparative genomics and phylogenomic investigation of the class Geoglossomycetes provide insights into ecological specialization and systematics.</title>
        <authorList>
            <person name="Melie T."/>
            <person name="Pirro S."/>
            <person name="Miller A.N."/>
            <person name="Quandt A."/>
        </authorList>
    </citation>
    <scope>NUCLEOTIDE SEQUENCE</scope>
    <source>
        <strain evidence="10">CAQ_001_2017</strain>
    </source>
</reference>
<dbReference type="InterPro" id="IPR013130">
    <property type="entry name" value="Fe3_Rdtase_TM_dom"/>
</dbReference>
<evidence type="ECO:0000256" key="5">
    <source>
        <dbReference type="ARBA" id="ARBA00023065"/>
    </source>
</evidence>
<keyword evidence="2" id="KW-0813">Transport</keyword>
<dbReference type="GO" id="GO:0006879">
    <property type="term" value="P:intracellular iron ion homeostasis"/>
    <property type="evidence" value="ECO:0007669"/>
    <property type="project" value="TreeGrafter"/>
</dbReference>
<dbReference type="GO" id="GO:0000293">
    <property type="term" value="F:ferric-chelate reductase activity"/>
    <property type="evidence" value="ECO:0007669"/>
    <property type="project" value="TreeGrafter"/>
</dbReference>
<evidence type="ECO:0000256" key="7">
    <source>
        <dbReference type="SAM" id="MobiDB-lite"/>
    </source>
</evidence>
<feature type="region of interest" description="Disordered" evidence="7">
    <location>
        <begin position="1"/>
        <end position="20"/>
    </location>
</feature>
<dbReference type="Pfam" id="PF01794">
    <property type="entry name" value="Ferric_reduct"/>
    <property type="match status" value="1"/>
</dbReference>
<evidence type="ECO:0000256" key="3">
    <source>
        <dbReference type="ARBA" id="ARBA00022692"/>
    </source>
</evidence>
<protein>
    <recommendedName>
        <fullName evidence="9">Ferric oxidoreductase domain-containing protein</fullName>
    </recommendedName>
</protein>
<dbReference type="EMBL" id="JAGHQM010002896">
    <property type="protein sequence ID" value="KAH0548052.1"/>
    <property type="molecule type" value="Genomic_DNA"/>
</dbReference>
<evidence type="ECO:0000256" key="1">
    <source>
        <dbReference type="ARBA" id="ARBA00004141"/>
    </source>
</evidence>
<dbReference type="PANTHER" id="PTHR32361">
    <property type="entry name" value="FERRIC/CUPRIC REDUCTASE TRANSMEMBRANE COMPONENT"/>
    <property type="match status" value="1"/>
</dbReference>
<dbReference type="InterPro" id="IPR051410">
    <property type="entry name" value="Ferric/Cupric_Reductase"/>
</dbReference>
<dbReference type="GO" id="GO:0006826">
    <property type="term" value="P:iron ion transport"/>
    <property type="evidence" value="ECO:0007669"/>
    <property type="project" value="TreeGrafter"/>
</dbReference>
<feature type="non-terminal residue" evidence="10">
    <location>
        <position position="262"/>
    </location>
</feature>
<organism evidence="10 11">
    <name type="scientific">Trichoglossum hirsutum</name>
    <dbReference type="NCBI Taxonomy" id="265104"/>
    <lineage>
        <taxon>Eukaryota</taxon>
        <taxon>Fungi</taxon>
        <taxon>Dikarya</taxon>
        <taxon>Ascomycota</taxon>
        <taxon>Pezizomycotina</taxon>
        <taxon>Geoglossomycetes</taxon>
        <taxon>Geoglossales</taxon>
        <taxon>Geoglossaceae</taxon>
        <taxon>Trichoglossum</taxon>
    </lineage>
</organism>
<name>A0A9P8IHB8_9PEZI</name>
<evidence type="ECO:0000256" key="6">
    <source>
        <dbReference type="ARBA" id="ARBA00023136"/>
    </source>
</evidence>
<dbReference type="GO" id="GO:0005886">
    <property type="term" value="C:plasma membrane"/>
    <property type="evidence" value="ECO:0007669"/>
    <property type="project" value="TreeGrafter"/>
</dbReference>
<evidence type="ECO:0000259" key="9">
    <source>
        <dbReference type="Pfam" id="PF01794"/>
    </source>
</evidence>
<accession>A0A9P8IHB8</accession>
<dbReference type="Proteomes" id="UP000750711">
    <property type="component" value="Unassembled WGS sequence"/>
</dbReference>
<keyword evidence="11" id="KW-1185">Reference proteome</keyword>
<evidence type="ECO:0000256" key="8">
    <source>
        <dbReference type="SAM" id="Phobius"/>
    </source>
</evidence>
<keyword evidence="4 8" id="KW-1133">Transmembrane helix</keyword>
<keyword evidence="6 8" id="KW-0472">Membrane</keyword>
<dbReference type="AlphaFoldDB" id="A0A9P8IHB8"/>
<evidence type="ECO:0000313" key="11">
    <source>
        <dbReference type="Proteomes" id="UP000750711"/>
    </source>
</evidence>
<dbReference type="PANTHER" id="PTHR32361:SF24">
    <property type="entry name" value="REDUCTASE, PUTATIVE (AFU_ORTHOLOGUE AFUA_3G10820)-RELATED"/>
    <property type="match status" value="1"/>
</dbReference>
<evidence type="ECO:0000256" key="2">
    <source>
        <dbReference type="ARBA" id="ARBA00022448"/>
    </source>
</evidence>
<comment type="caution">
    <text evidence="10">The sequence shown here is derived from an EMBL/GenBank/DDBJ whole genome shotgun (WGS) entry which is preliminary data.</text>
</comment>
<dbReference type="GO" id="GO:0015677">
    <property type="term" value="P:copper ion import"/>
    <property type="evidence" value="ECO:0007669"/>
    <property type="project" value="TreeGrafter"/>
</dbReference>
<comment type="subcellular location">
    <subcellularLocation>
        <location evidence="1">Membrane</location>
        <topology evidence="1">Multi-pass membrane protein</topology>
    </subcellularLocation>
</comment>
<proteinExistence type="predicted"/>
<feature type="domain" description="Ferric oxidoreductase" evidence="9">
    <location>
        <begin position="164"/>
        <end position="212"/>
    </location>
</feature>
<sequence>LTTAQAGGSGNVSDNPLPNTTLGKPLRVLGGPTAASQINDELAASMNYVVLSLILSALLYYAAISYVRHSRTLTCLNTDRQLYFFTPNQAFAFIKKHVMDAPLFRKRHVEDLRLSSVVSGGALPTRLEFMLIAGTLGANIALSVVRIHWKEGREVVLSELRNRTGVLALGNLLPLFVIALRNNPLILLLNIPFEVFNMIHRWLGRIVALELLTIGQSWWWLGKDEGLYAGEPHGLGWFPGMKDSLVDKAPANPLKWLIIGTT</sequence>
<gene>
    <name evidence="10" type="ORF">GP486_008207</name>
</gene>